<evidence type="ECO:0000313" key="2">
    <source>
        <dbReference type="Proteomes" id="UP001597287"/>
    </source>
</evidence>
<proteinExistence type="predicted"/>
<accession>A0ABW5EX96</accession>
<reference evidence="2" key="1">
    <citation type="journal article" date="2019" name="Int. J. Syst. Evol. Microbiol.">
        <title>The Global Catalogue of Microorganisms (GCM) 10K type strain sequencing project: providing services to taxonomists for standard genome sequencing and annotation.</title>
        <authorList>
            <consortium name="The Broad Institute Genomics Platform"/>
            <consortium name="The Broad Institute Genome Sequencing Center for Infectious Disease"/>
            <person name="Wu L."/>
            <person name="Ma J."/>
        </authorList>
    </citation>
    <scope>NUCLEOTIDE SEQUENCE [LARGE SCALE GENOMIC DNA]</scope>
    <source>
        <strain evidence="2">CCUG 62793</strain>
    </source>
</reference>
<name>A0ABW5EX96_9BURK</name>
<dbReference type="SUPFAM" id="SSF50939">
    <property type="entry name" value="Sialidases"/>
    <property type="match status" value="1"/>
</dbReference>
<organism evidence="1 2">
    <name type="scientific">Delftia deserti</name>
    <dbReference type="NCBI Taxonomy" id="1651218"/>
    <lineage>
        <taxon>Bacteria</taxon>
        <taxon>Pseudomonadati</taxon>
        <taxon>Pseudomonadota</taxon>
        <taxon>Betaproteobacteria</taxon>
        <taxon>Burkholderiales</taxon>
        <taxon>Comamonadaceae</taxon>
        <taxon>Delftia</taxon>
    </lineage>
</organism>
<evidence type="ECO:0008006" key="3">
    <source>
        <dbReference type="Google" id="ProtNLM"/>
    </source>
</evidence>
<gene>
    <name evidence="1" type="ORF">ACFSPV_26660</name>
</gene>
<protein>
    <recommendedName>
        <fullName evidence="3">Exo-alpha-sialidase</fullName>
    </recommendedName>
</protein>
<dbReference type="Proteomes" id="UP001597287">
    <property type="component" value="Unassembled WGS sequence"/>
</dbReference>
<dbReference type="InterPro" id="IPR036278">
    <property type="entry name" value="Sialidase_sf"/>
</dbReference>
<evidence type="ECO:0000313" key="1">
    <source>
        <dbReference type="EMBL" id="MFD2322261.1"/>
    </source>
</evidence>
<sequence>MLSYNILFGGGAPLRSRTIYTGPDRRVPSYVTARIRPFKLRPKTNPASVEAYSIAHNGSVYMLVPTRPTSNPPFPVDYYTGTDTTTLTVRSGDRVQFRRVTALGTLFFAEGGAGDGIARVYRSTDNGASWTMSWDYVRNVQVAGGKAFMAASRTDQAMSVYNASTGAWDARGLPEAPLGAWMGVAHNGTVYCVASPSRAAVSTDAVSFSVSTGFAAVAAALPIPVSRLYTFGSRFIAVGFSAKHIVAMVSEDGHLWSQTAAYPLLDATSARTILQISFVGADLDGVLYIGISYLESAKYITGLISTADGKDWQVFPDLISASATSLNPPELFVRPGTSTIMLGGTLIDTDDTGVELFYEL</sequence>
<dbReference type="EMBL" id="JBHUIG010000039">
    <property type="protein sequence ID" value="MFD2322261.1"/>
    <property type="molecule type" value="Genomic_DNA"/>
</dbReference>
<dbReference type="RefSeq" id="WP_183020195.1">
    <property type="nucleotide sequence ID" value="NZ_JBHSIH010000001.1"/>
</dbReference>
<comment type="caution">
    <text evidence="1">The sequence shown here is derived from an EMBL/GenBank/DDBJ whole genome shotgun (WGS) entry which is preliminary data.</text>
</comment>
<keyword evidence="2" id="KW-1185">Reference proteome</keyword>